<dbReference type="OrthoDB" id="20872at2759"/>
<dbReference type="PANTHER" id="PTHR46224:SF6">
    <property type="entry name" value="ANKYRIN REPEAT FAMILY PROTEIN"/>
    <property type="match status" value="1"/>
</dbReference>
<reference evidence="3" key="2">
    <citation type="journal article" date="2017" name="J. Anim. Genet.">
        <title>Multiple reference genome sequences of hot pepper reveal the massive evolution of plant disease resistance genes by retroduplication.</title>
        <authorList>
            <person name="Kim S."/>
            <person name="Park J."/>
            <person name="Yeom S.-I."/>
            <person name="Kim Y.-M."/>
            <person name="Seo E."/>
            <person name="Kim K.-T."/>
            <person name="Kim M.-S."/>
            <person name="Lee J.M."/>
            <person name="Cheong K."/>
            <person name="Shin H.-S."/>
            <person name="Kim S.-B."/>
            <person name="Han K."/>
            <person name="Lee J."/>
            <person name="Park M."/>
            <person name="Lee H.-A."/>
            <person name="Lee H.-Y."/>
            <person name="Lee Y."/>
            <person name="Oh S."/>
            <person name="Lee J.H."/>
            <person name="Choi E."/>
            <person name="Choi E."/>
            <person name="Lee S.E."/>
            <person name="Jeon J."/>
            <person name="Kim H."/>
            <person name="Choi G."/>
            <person name="Song H."/>
            <person name="Lee J."/>
            <person name="Lee S.-C."/>
            <person name="Kwon J.-K."/>
            <person name="Lee H.-Y."/>
            <person name="Koo N."/>
            <person name="Hong Y."/>
            <person name="Kim R.W."/>
            <person name="Kang W.-H."/>
            <person name="Huh J.H."/>
            <person name="Kang B.-C."/>
            <person name="Yang T.-J."/>
            <person name="Lee Y.-H."/>
            <person name="Bennetzen J.L."/>
            <person name="Choi D."/>
        </authorList>
    </citation>
    <scope>NUCLEOTIDE SEQUENCE [LARGE SCALE GENOMIC DNA]</scope>
    <source>
        <strain evidence="3">cv. PBC81</strain>
    </source>
</reference>
<proteinExistence type="predicted"/>
<gene>
    <name evidence="2" type="ORF">CQW23_31591</name>
</gene>
<dbReference type="EMBL" id="MLFT02000180">
    <property type="protein sequence ID" value="PHT28811.1"/>
    <property type="molecule type" value="Genomic_DNA"/>
</dbReference>
<name>A0A2G2V747_CAPBA</name>
<evidence type="ECO:0000313" key="3">
    <source>
        <dbReference type="Proteomes" id="UP000224567"/>
    </source>
</evidence>
<keyword evidence="3" id="KW-1185">Reference proteome</keyword>
<keyword evidence="1" id="KW-0812">Transmembrane</keyword>
<feature type="transmembrane region" description="Helical" evidence="1">
    <location>
        <begin position="25"/>
        <end position="43"/>
    </location>
</feature>
<comment type="caution">
    <text evidence="2">The sequence shown here is derived from an EMBL/GenBank/DDBJ whole genome shotgun (WGS) entry which is preliminary data.</text>
</comment>
<evidence type="ECO:0000256" key="1">
    <source>
        <dbReference type="SAM" id="Phobius"/>
    </source>
</evidence>
<dbReference type="PANTHER" id="PTHR46224">
    <property type="entry name" value="ANKYRIN REPEAT FAMILY PROTEIN"/>
    <property type="match status" value="1"/>
</dbReference>
<dbReference type="InterPro" id="IPR051616">
    <property type="entry name" value="Cul2-RING_E3_ligase_SR"/>
</dbReference>
<reference evidence="2 3" key="1">
    <citation type="journal article" date="2017" name="Genome Biol.">
        <title>New reference genome sequences of hot pepper reveal the massive evolution of plant disease-resistance genes by retroduplication.</title>
        <authorList>
            <person name="Kim S."/>
            <person name="Park J."/>
            <person name="Yeom S.I."/>
            <person name="Kim Y.M."/>
            <person name="Seo E."/>
            <person name="Kim K.T."/>
            <person name="Kim M.S."/>
            <person name="Lee J.M."/>
            <person name="Cheong K."/>
            <person name="Shin H.S."/>
            <person name="Kim S.B."/>
            <person name="Han K."/>
            <person name="Lee J."/>
            <person name="Park M."/>
            <person name="Lee H.A."/>
            <person name="Lee H.Y."/>
            <person name="Lee Y."/>
            <person name="Oh S."/>
            <person name="Lee J.H."/>
            <person name="Choi E."/>
            <person name="Choi E."/>
            <person name="Lee S.E."/>
            <person name="Jeon J."/>
            <person name="Kim H."/>
            <person name="Choi G."/>
            <person name="Song H."/>
            <person name="Lee J."/>
            <person name="Lee S.C."/>
            <person name="Kwon J.K."/>
            <person name="Lee H.Y."/>
            <person name="Koo N."/>
            <person name="Hong Y."/>
            <person name="Kim R.W."/>
            <person name="Kang W.H."/>
            <person name="Huh J.H."/>
            <person name="Kang B.C."/>
            <person name="Yang T.J."/>
            <person name="Lee Y.H."/>
            <person name="Bennetzen J.L."/>
            <person name="Choi D."/>
        </authorList>
    </citation>
    <scope>NUCLEOTIDE SEQUENCE [LARGE SCALE GENOMIC DNA]</scope>
    <source>
        <strain evidence="3">cv. PBC81</strain>
    </source>
</reference>
<organism evidence="2 3">
    <name type="scientific">Capsicum baccatum</name>
    <name type="common">Peruvian pepper</name>
    <dbReference type="NCBI Taxonomy" id="33114"/>
    <lineage>
        <taxon>Eukaryota</taxon>
        <taxon>Viridiplantae</taxon>
        <taxon>Streptophyta</taxon>
        <taxon>Embryophyta</taxon>
        <taxon>Tracheophyta</taxon>
        <taxon>Spermatophyta</taxon>
        <taxon>Magnoliopsida</taxon>
        <taxon>eudicotyledons</taxon>
        <taxon>Gunneridae</taxon>
        <taxon>Pentapetalae</taxon>
        <taxon>asterids</taxon>
        <taxon>lamiids</taxon>
        <taxon>Solanales</taxon>
        <taxon>Solanaceae</taxon>
        <taxon>Solanoideae</taxon>
        <taxon>Capsiceae</taxon>
        <taxon>Capsicum</taxon>
    </lineage>
</organism>
<accession>A0A2G2V747</accession>
<sequence length="191" mass="21337">MFVMPAFKVVHTATAASFQNHYSTIAFFLLLLHLCFFNFSLGFHNINFTNLRFTELPKQVDDGKGLADTVVDVNDANKRGLLIFAVGEGKTNLCKYLVEELKTDVNEKDETRSASLSMPMSSMDSFGNDCISVGYSGSLRSERQTSLVRMSGPLYVARNPENSFRPTPATVVHDPTLLTTKKYPSMIMNIY</sequence>
<dbReference type="AlphaFoldDB" id="A0A2G2V747"/>
<protein>
    <submittedName>
        <fullName evidence="2">Uncharacterized protein</fullName>
    </submittedName>
</protein>
<evidence type="ECO:0000313" key="2">
    <source>
        <dbReference type="EMBL" id="PHT28811.1"/>
    </source>
</evidence>
<keyword evidence="1" id="KW-0472">Membrane</keyword>
<keyword evidence="1" id="KW-1133">Transmembrane helix</keyword>
<dbReference type="Proteomes" id="UP000224567">
    <property type="component" value="Unassembled WGS sequence"/>
</dbReference>
<dbReference type="STRING" id="33114.A0A2G2V747"/>